<gene>
    <name evidence="2" type="ORF">MYMAC_004647</name>
</gene>
<dbReference type="KEGG" id="mmas:MYMAC_004647"/>
<dbReference type="Proteomes" id="UP000217343">
    <property type="component" value="Chromosome"/>
</dbReference>
<keyword evidence="1" id="KW-0472">Membrane</keyword>
<evidence type="ECO:0000256" key="1">
    <source>
        <dbReference type="SAM" id="Phobius"/>
    </source>
</evidence>
<proteinExistence type="predicted"/>
<feature type="transmembrane region" description="Helical" evidence="1">
    <location>
        <begin position="412"/>
        <end position="438"/>
    </location>
</feature>
<evidence type="ECO:0000313" key="3">
    <source>
        <dbReference type="Proteomes" id="UP000217343"/>
    </source>
</evidence>
<feature type="transmembrane region" description="Helical" evidence="1">
    <location>
        <begin position="117"/>
        <end position="136"/>
    </location>
</feature>
<dbReference type="OrthoDB" id="5380461at2"/>
<reference evidence="2 3" key="1">
    <citation type="submission" date="2017-06" db="EMBL/GenBank/DDBJ databases">
        <title>Sequencing and comparative analysis of myxobacterial genomes.</title>
        <authorList>
            <person name="Rupp O."/>
            <person name="Goesmann A."/>
            <person name="Sogaard-Andersen L."/>
        </authorList>
    </citation>
    <scope>NUCLEOTIDE SEQUENCE [LARGE SCALE GENOMIC DNA]</scope>
    <source>
        <strain evidence="2 3">DSM 14697</strain>
    </source>
</reference>
<protein>
    <submittedName>
        <fullName evidence="2">ABC transporter permease</fullName>
    </submittedName>
</protein>
<feature type="transmembrane region" description="Helical" evidence="1">
    <location>
        <begin position="180"/>
        <end position="199"/>
    </location>
</feature>
<accession>A0A250JZE1</accession>
<feature type="transmembrane region" description="Helical" evidence="1">
    <location>
        <begin position="368"/>
        <end position="388"/>
    </location>
</feature>
<evidence type="ECO:0000313" key="2">
    <source>
        <dbReference type="EMBL" id="ATB49010.1"/>
    </source>
</evidence>
<dbReference type="Pfam" id="PF16962">
    <property type="entry name" value="ABC_export"/>
    <property type="match status" value="1"/>
</dbReference>
<organism evidence="2 3">
    <name type="scientific">Corallococcus macrosporus DSM 14697</name>
    <dbReference type="NCBI Taxonomy" id="1189310"/>
    <lineage>
        <taxon>Bacteria</taxon>
        <taxon>Pseudomonadati</taxon>
        <taxon>Myxococcota</taxon>
        <taxon>Myxococcia</taxon>
        <taxon>Myxococcales</taxon>
        <taxon>Cystobacterineae</taxon>
        <taxon>Myxococcaceae</taxon>
        <taxon>Corallococcus</taxon>
    </lineage>
</organism>
<feature type="transmembrane region" description="Helical" evidence="1">
    <location>
        <begin position="537"/>
        <end position="561"/>
    </location>
</feature>
<dbReference type="RefSeq" id="WP_095959705.1">
    <property type="nucleotide sequence ID" value="NZ_CP022203.1"/>
</dbReference>
<keyword evidence="1" id="KW-0812">Transmembrane</keyword>
<dbReference type="InterPro" id="IPR031584">
    <property type="entry name" value="Put_ABC_export"/>
</dbReference>
<feature type="transmembrane region" description="Helical" evidence="1">
    <location>
        <begin position="458"/>
        <end position="481"/>
    </location>
</feature>
<keyword evidence="3" id="KW-1185">Reference proteome</keyword>
<feature type="transmembrane region" description="Helical" evidence="1">
    <location>
        <begin position="142"/>
        <end position="159"/>
    </location>
</feature>
<dbReference type="EMBL" id="CP022203">
    <property type="protein sequence ID" value="ATB49010.1"/>
    <property type="molecule type" value="Genomic_DNA"/>
</dbReference>
<feature type="transmembrane region" description="Helical" evidence="1">
    <location>
        <begin position="30"/>
        <end position="46"/>
    </location>
</feature>
<feature type="transmembrane region" description="Helical" evidence="1">
    <location>
        <begin position="502"/>
        <end position="531"/>
    </location>
</feature>
<feature type="transmembrane region" description="Helical" evidence="1">
    <location>
        <begin position="337"/>
        <end position="356"/>
    </location>
</feature>
<sequence length="576" mass="61496">MSFPRAVAFLWAASWRNRIRRQLARLRKPRYLLGALVGAAYLYSVFFRRLDFRGAVGTVSEGVRLFAELSLVGSALGTLFAAWALGRDRPSLTFSETEVVQLFPAPVTRRALLQYKLVRGLLGTSLGALFATLFLGRTISPHPVLFFVGACLGLGTLYLHSTAASFVRTRLAERGPWGRVVRWGVVGGVLAVAALAVFTSLREHPVPPDLSSGRALRGWLRALMASPGVAAVLWPGRLLVAPALAQSVGDFLRALPPVLALLAAHYAWVLWAEVPFEETAVVRAEARSRERMLRASGRMTRVGSMTLSRPPFRLPPRGRPEVALIWKNLIARKRMGGGFAVFLAFIVLGGAIAAVMGDTRLFTDTRRVLGPVALALSVMLTVVGPSAFRMDLRMDLPKLDLLRAMPLTGRQVVSAQLAASALALSVFQLALLAVALVLGPGVEASRLGGWWWPGGLTLALLLPAVSLAGLFVQNAAVVLFPAWVPADTGERARGLEAMGQRLLAVVGTLVVLLVGLIPAALVALVVGLAVSTFLGPWALPVAGFAAAAVLVGEVALGVMALGHAFERLDVSDDRPE</sequence>
<dbReference type="AlphaFoldDB" id="A0A250JZE1"/>
<keyword evidence="1" id="KW-1133">Transmembrane helix</keyword>
<feature type="transmembrane region" description="Helical" evidence="1">
    <location>
        <begin position="66"/>
        <end position="85"/>
    </location>
</feature>
<name>A0A250JZE1_9BACT</name>
<feature type="transmembrane region" description="Helical" evidence="1">
    <location>
        <begin position="219"/>
        <end position="240"/>
    </location>
</feature>